<name>A0A7J9B0Y6_9ROSI</name>
<dbReference type="AlphaFoldDB" id="A0A7J9B0Y6"/>
<proteinExistence type="predicted"/>
<dbReference type="EMBL" id="JABEZV010441594">
    <property type="protein sequence ID" value="MBA0729995.1"/>
    <property type="molecule type" value="Genomic_DNA"/>
</dbReference>
<dbReference type="Proteomes" id="UP000593574">
    <property type="component" value="Unassembled WGS sequence"/>
</dbReference>
<organism evidence="1 2">
    <name type="scientific">Gossypium laxum</name>
    <dbReference type="NCBI Taxonomy" id="34288"/>
    <lineage>
        <taxon>Eukaryota</taxon>
        <taxon>Viridiplantae</taxon>
        <taxon>Streptophyta</taxon>
        <taxon>Embryophyta</taxon>
        <taxon>Tracheophyta</taxon>
        <taxon>Spermatophyta</taxon>
        <taxon>Magnoliopsida</taxon>
        <taxon>eudicotyledons</taxon>
        <taxon>Gunneridae</taxon>
        <taxon>Pentapetalae</taxon>
        <taxon>rosids</taxon>
        <taxon>malvids</taxon>
        <taxon>Malvales</taxon>
        <taxon>Malvaceae</taxon>
        <taxon>Malvoideae</taxon>
        <taxon>Gossypium</taxon>
    </lineage>
</organism>
<accession>A0A7J9B0Y6</accession>
<evidence type="ECO:0000313" key="2">
    <source>
        <dbReference type="Proteomes" id="UP000593574"/>
    </source>
</evidence>
<protein>
    <recommendedName>
        <fullName evidence="3">DUF4283 domain-containing protein</fullName>
    </recommendedName>
</protein>
<comment type="caution">
    <text evidence="1">The sequence shown here is derived from an EMBL/GenBank/DDBJ whole genome shotgun (WGS) entry which is preliminary data.</text>
</comment>
<reference evidence="1 2" key="1">
    <citation type="journal article" date="2019" name="Genome Biol. Evol.">
        <title>Insights into the evolution of the New World diploid cottons (Gossypium, subgenus Houzingenia) based on genome sequencing.</title>
        <authorList>
            <person name="Grover C.E."/>
            <person name="Arick M.A. 2nd"/>
            <person name="Thrash A."/>
            <person name="Conover J.L."/>
            <person name="Sanders W.S."/>
            <person name="Peterson D.G."/>
            <person name="Frelichowski J.E."/>
            <person name="Scheffler J.A."/>
            <person name="Scheffler B.E."/>
            <person name="Wendel J.F."/>
        </authorList>
    </citation>
    <scope>NUCLEOTIDE SEQUENCE [LARGE SCALE GENOMIC DNA]</scope>
    <source>
        <strain evidence="1">4</strain>
        <tissue evidence="1">Leaf</tissue>
    </source>
</reference>
<gene>
    <name evidence="1" type="ORF">Golax_020495</name>
</gene>
<keyword evidence="2" id="KW-1185">Reference proteome</keyword>
<sequence length="166" mass="19485">MVVPLVFTNFWVQIHDLPSGLMSKDMARQFRNFIGKFWSMIQKLRVRVFGLERRVMFFIWISYEEYQEEKCLLGRKMFKSSDFEDEENVDPNLDPIEEDSPMEIQRKPLVDSPTSLYLGYRLPLLDRSAGRYETFKLECPSVEEPSGCVAPLARTEGIEPQCGFFH</sequence>
<evidence type="ECO:0000313" key="1">
    <source>
        <dbReference type="EMBL" id="MBA0729995.1"/>
    </source>
</evidence>
<evidence type="ECO:0008006" key="3">
    <source>
        <dbReference type="Google" id="ProtNLM"/>
    </source>
</evidence>